<dbReference type="AlphaFoldDB" id="A0A4P8XK98"/>
<proteinExistence type="predicted"/>
<protein>
    <submittedName>
        <fullName evidence="1">Uncharacterized protein</fullName>
    </submittedName>
</protein>
<dbReference type="EMBL" id="CP040396">
    <property type="protein sequence ID" value="QCT03116.1"/>
    <property type="molecule type" value="Genomic_DNA"/>
</dbReference>
<sequence>MNSNNCQILKKGAIQVFNTVIVMYTHPGRTVNQLNIDNAPLHASLIRKSPV</sequence>
<reference evidence="1 2" key="1">
    <citation type="submission" date="2019-05" db="EMBL/GenBank/DDBJ databases">
        <authorList>
            <person name="Chen C."/>
        </authorList>
    </citation>
    <scope>NUCLEOTIDE SEQUENCE [LARGE SCALE GENOMIC DNA]</scope>
    <source>
        <strain evidence="1 2">HB172198</strain>
    </source>
</reference>
<evidence type="ECO:0000313" key="1">
    <source>
        <dbReference type="EMBL" id="QCT03116.1"/>
    </source>
</evidence>
<keyword evidence="2" id="KW-1185">Reference proteome</keyword>
<dbReference type="KEGG" id="palo:E6C60_2404"/>
<evidence type="ECO:0000313" key="2">
    <source>
        <dbReference type="Proteomes" id="UP000300879"/>
    </source>
</evidence>
<gene>
    <name evidence="1" type="ORF">E6C60_2404</name>
</gene>
<name>A0A4P8XK98_9BACL</name>
<accession>A0A4P8XK98</accession>
<organism evidence="1 2">
    <name type="scientific">Paenibacillus algicola</name>
    <dbReference type="NCBI Taxonomy" id="2565926"/>
    <lineage>
        <taxon>Bacteria</taxon>
        <taxon>Bacillati</taxon>
        <taxon>Bacillota</taxon>
        <taxon>Bacilli</taxon>
        <taxon>Bacillales</taxon>
        <taxon>Paenibacillaceae</taxon>
        <taxon>Paenibacillus</taxon>
    </lineage>
</organism>
<dbReference type="Proteomes" id="UP000300879">
    <property type="component" value="Chromosome"/>
</dbReference>